<evidence type="ECO:0000256" key="2">
    <source>
        <dbReference type="SAM" id="SignalP"/>
    </source>
</evidence>
<organism evidence="4 5">
    <name type="scientific">Flavobacterium magnum</name>
    <dbReference type="NCBI Taxonomy" id="2162713"/>
    <lineage>
        <taxon>Bacteria</taxon>
        <taxon>Pseudomonadati</taxon>
        <taxon>Bacteroidota</taxon>
        <taxon>Flavobacteriia</taxon>
        <taxon>Flavobacteriales</taxon>
        <taxon>Flavobacteriaceae</taxon>
        <taxon>Flavobacterium</taxon>
    </lineage>
</organism>
<dbReference type="InterPro" id="IPR013783">
    <property type="entry name" value="Ig-like_fold"/>
</dbReference>
<feature type="signal peptide" evidence="2">
    <location>
        <begin position="1"/>
        <end position="19"/>
    </location>
</feature>
<dbReference type="AlphaFoldDB" id="A0A2S0RIR8"/>
<proteinExistence type="predicted"/>
<dbReference type="InterPro" id="IPR026444">
    <property type="entry name" value="Secre_tail"/>
</dbReference>
<dbReference type="EMBL" id="CP028811">
    <property type="protein sequence ID" value="AWA31170.1"/>
    <property type="molecule type" value="Genomic_DNA"/>
</dbReference>
<evidence type="ECO:0000313" key="4">
    <source>
        <dbReference type="EMBL" id="AWA31170.1"/>
    </source>
</evidence>
<feature type="chain" id="PRO_5015403786" description="Fibronectin type-III domain-containing protein" evidence="2">
    <location>
        <begin position="20"/>
        <end position="898"/>
    </location>
</feature>
<feature type="domain" description="Fibronectin type-III" evidence="3">
    <location>
        <begin position="138"/>
        <end position="233"/>
    </location>
</feature>
<sequence>MRKITLLTLMVCFSSFVSAQCLTATGQWPTATYTPLTCDGFTVNTATGGGYANEYSKINVVAGETYQFSSSNPTDVITISDEAGTNVLAYGENAYVLWVSDVSGVVRFYTHKDNTCAGEGFTTRFRNVICGTPPSCMPASGVDVAAVGLDSASLGWNASNTNPANGYDYILTQDSTAPDASSTPDATLPAGTLTVDFTALSELTQYYFWVRANCGGGDVSTWVGTDFTTLGPPPVNDDATGAITLTLDIGTACGPNKITGISNANTTPSAEVDPTCMDQYDPSFGNGDMWYAIQAPASSFTINVSDITGQIITVSSALYSGTPGNLTETGTCGNAGTKTYSNLVIGDTYYLRVWDYANDGIGTFSLCGWYIDCENPTATYTPVFDCASAQFNVEVEVTDMGTATSLTISDDQGNASQTANGTGVYSFGPYAEGTSVVITVANDQSDFCTITSGTLQSACPPVNDDPAGAIELTLDLGAACGPNKITGISNAATTGSDAEVDPSCIDQYNPSNGNGDLWYYFVAPAPTLSLNISDITGGIFTVSSVLYSGTPGNFTEVGACGNAATKNYTGLTVGDTYYFRVWDYANDGIGTFSICGWYLDCENPTATYTVVSDCANGDQFLVDVNVTGMGSATSLTISDNQGSTSQTAGATGTYTFGPFANGTSVIFTLQNDQSAACMITSTAQTQGACPQDCAAAEVIANCGDAVTASFSGAGAWNITTCGFQTNGAEKLYSFTPTVTGLHKLTITASTGGYVDYFYKEASGTCDATGWSCIGDATLPETNNIGTLTAGTQYLILLDSENVNPKDVTFSIVCPTLGVEDSAFESLSVYPNPVKNILNLSGTRNISGVSVFNMLGQQMMAKVVNSNESQIDMTHLASGTYFVKVSAENQVKTIKVVKQ</sequence>
<dbReference type="Gene3D" id="2.60.40.10">
    <property type="entry name" value="Immunoglobulins"/>
    <property type="match status" value="1"/>
</dbReference>
<dbReference type="InterPro" id="IPR003961">
    <property type="entry name" value="FN3_dom"/>
</dbReference>
<evidence type="ECO:0000259" key="3">
    <source>
        <dbReference type="PROSITE" id="PS50853"/>
    </source>
</evidence>
<dbReference type="KEGG" id="fmg:HYN48_14300"/>
<accession>A0A2S0RIR8</accession>
<reference evidence="4 5" key="1">
    <citation type="submission" date="2018-04" db="EMBL/GenBank/DDBJ databases">
        <title>Genome sequencing of Flavobacterium sp. HYN0048.</title>
        <authorList>
            <person name="Yi H."/>
            <person name="Baek C."/>
        </authorList>
    </citation>
    <scope>NUCLEOTIDE SEQUENCE [LARGE SCALE GENOMIC DNA]</scope>
    <source>
        <strain evidence="4 5">HYN0048</strain>
    </source>
</reference>
<dbReference type="Pfam" id="PF18962">
    <property type="entry name" value="Por_Secre_tail"/>
    <property type="match status" value="1"/>
</dbReference>
<dbReference type="RefSeq" id="WP_108372902.1">
    <property type="nucleotide sequence ID" value="NZ_CP028811.1"/>
</dbReference>
<keyword evidence="5" id="KW-1185">Reference proteome</keyword>
<keyword evidence="1 2" id="KW-0732">Signal</keyword>
<dbReference type="InterPro" id="IPR036116">
    <property type="entry name" value="FN3_sf"/>
</dbReference>
<dbReference type="NCBIfam" id="TIGR04183">
    <property type="entry name" value="Por_Secre_tail"/>
    <property type="match status" value="1"/>
</dbReference>
<protein>
    <recommendedName>
        <fullName evidence="3">Fibronectin type-III domain-containing protein</fullName>
    </recommendedName>
</protein>
<dbReference type="PROSITE" id="PS50853">
    <property type="entry name" value="FN3"/>
    <property type="match status" value="1"/>
</dbReference>
<evidence type="ECO:0000256" key="1">
    <source>
        <dbReference type="ARBA" id="ARBA00022729"/>
    </source>
</evidence>
<name>A0A2S0RIR8_9FLAO</name>
<gene>
    <name evidence="4" type="ORF">HYN48_14300</name>
</gene>
<dbReference type="OrthoDB" id="1398760at2"/>
<dbReference type="SUPFAM" id="SSF49265">
    <property type="entry name" value="Fibronectin type III"/>
    <property type="match status" value="1"/>
</dbReference>
<dbReference type="Proteomes" id="UP000244193">
    <property type="component" value="Chromosome"/>
</dbReference>
<evidence type="ECO:0000313" key="5">
    <source>
        <dbReference type="Proteomes" id="UP000244193"/>
    </source>
</evidence>